<dbReference type="InterPro" id="IPR050697">
    <property type="entry name" value="Adenylyl/Guanylyl_Cyclase_3/4"/>
</dbReference>
<dbReference type="Pfam" id="PF00672">
    <property type="entry name" value="HAMP"/>
    <property type="match status" value="1"/>
</dbReference>
<organism evidence="3 4">
    <name type="scientific">Methylocystis echinoides</name>
    <dbReference type="NCBI Taxonomy" id="29468"/>
    <lineage>
        <taxon>Bacteria</taxon>
        <taxon>Pseudomonadati</taxon>
        <taxon>Pseudomonadota</taxon>
        <taxon>Alphaproteobacteria</taxon>
        <taxon>Hyphomicrobiales</taxon>
        <taxon>Methylocystaceae</taxon>
        <taxon>Methylocystis</taxon>
    </lineage>
</organism>
<dbReference type="CDD" id="cd06225">
    <property type="entry name" value="HAMP"/>
    <property type="match status" value="1"/>
</dbReference>
<reference evidence="3" key="1">
    <citation type="journal article" date="2023" name="Int. J. Syst. Evol. Microbiol.">
        <title>Methylocystis iwaonis sp. nov., a type II methane-oxidizing bacterium from surface soil of a rice paddy field in Japan, and emended description of the genus Methylocystis (ex Whittenbury et al. 1970) Bowman et al. 1993.</title>
        <authorList>
            <person name="Kaise H."/>
            <person name="Sawadogo J.B."/>
            <person name="Alam M.S."/>
            <person name="Ueno C."/>
            <person name="Dianou D."/>
            <person name="Shinjo R."/>
            <person name="Asakawa S."/>
        </authorList>
    </citation>
    <scope>NUCLEOTIDE SEQUENCE</scope>
    <source>
        <strain evidence="3">LMG27198</strain>
    </source>
</reference>
<protein>
    <submittedName>
        <fullName evidence="3">Uncharacterized protein</fullName>
    </submittedName>
</protein>
<dbReference type="GO" id="GO:0004016">
    <property type="term" value="F:adenylate cyclase activity"/>
    <property type="evidence" value="ECO:0007669"/>
    <property type="project" value="UniProtKB-ARBA"/>
</dbReference>
<comment type="caution">
    <text evidence="3">The sequence shown here is derived from an EMBL/GenBank/DDBJ whole genome shotgun (WGS) entry which is preliminary data.</text>
</comment>
<dbReference type="RefSeq" id="WP_281801698.1">
    <property type="nucleotide sequence ID" value="NZ_BSEC01000001.1"/>
</dbReference>
<dbReference type="InterPro" id="IPR001054">
    <property type="entry name" value="A/G_cyclase"/>
</dbReference>
<evidence type="ECO:0000313" key="3">
    <source>
        <dbReference type="EMBL" id="GLI92464.1"/>
    </source>
</evidence>
<gene>
    <name evidence="3" type="ORF">LMG27198_14560</name>
</gene>
<accession>A0A9W6GT61</accession>
<dbReference type="GO" id="GO:0035556">
    <property type="term" value="P:intracellular signal transduction"/>
    <property type="evidence" value="ECO:0007669"/>
    <property type="project" value="InterPro"/>
</dbReference>
<evidence type="ECO:0000313" key="4">
    <source>
        <dbReference type="Proteomes" id="UP001144323"/>
    </source>
</evidence>
<dbReference type="PANTHER" id="PTHR43081">
    <property type="entry name" value="ADENYLATE CYCLASE, TERMINAL-DIFFERENTIATION SPECIFIC-RELATED"/>
    <property type="match status" value="1"/>
</dbReference>
<dbReference type="AlphaFoldDB" id="A0A9W6GT61"/>
<evidence type="ECO:0000259" key="2">
    <source>
        <dbReference type="PROSITE" id="PS50885"/>
    </source>
</evidence>
<dbReference type="EMBL" id="BSEC01000001">
    <property type="protein sequence ID" value="GLI92464.1"/>
    <property type="molecule type" value="Genomic_DNA"/>
</dbReference>
<dbReference type="InterPro" id="IPR029787">
    <property type="entry name" value="Nucleotide_cyclase"/>
</dbReference>
<dbReference type="GO" id="GO:0016020">
    <property type="term" value="C:membrane"/>
    <property type="evidence" value="ECO:0007669"/>
    <property type="project" value="InterPro"/>
</dbReference>
<dbReference type="Pfam" id="PF00211">
    <property type="entry name" value="Guanylate_cyc"/>
    <property type="match status" value="1"/>
</dbReference>
<dbReference type="Gene3D" id="6.10.340.10">
    <property type="match status" value="1"/>
</dbReference>
<dbReference type="PANTHER" id="PTHR43081:SF18">
    <property type="entry name" value="BLL7624 PROTEIN"/>
    <property type="match status" value="1"/>
</dbReference>
<sequence>MLAKLSFASRLVALVTGSVVTSTLLASGLSAWSFYEDNIAEIERQGLTVARVLARAYAVANQTPKDVEQVIAKHMVVAATGFAEFVAAAEKAGYTPAQINDRLTRAVDESILDEVWITDEKGLAYLHTKTSPSFQFSPSATEQPQAHQFWSLLTGQNKVVVQEIQKREIDNEKFKYVGVGGVDKPRIVEVGYNARYFDSLAEQIGLQRIVDNLLAGDEIDAIFIFDTGSRLIVSPRPNAEPETAKISDAETAPVTDVLRTAKPKSMISQSVLSVIAPIHREDGALLGAALIRLPVKRLGEHVRAQLQVALAISVLTSVAGAAMAAWIARRQTAPIGTITRAARNVEQDNMLDEGISEVAARNDELGQLARVFRTMAQDFLTREKTLDALVVQRTAALEEKNGELERLSARLSKYLSPQLYETLFRGGRVAPISAQRKKLTILFADIVSFSEIAENIEAEDLTRVLNEFLNEMAEVALKHGATIDKYMGDAVMAFFGDPKTRGVREDARACVLMAMEMLAATRELDRKWRESGVGCPLQIRIGVNTGYCTVGDFGSQQRMDYTIIGHQVNLAARIQKAADPNSIFLSQETYALVKDLIIAQEQAPIAVKGIHAPVQTYKAVGPATTDEGAVIHEESTGVVLKVDLGAANREDVRRILTAALAQLESKNAARLDELQN</sequence>
<proteinExistence type="predicted"/>
<feature type="domain" description="HAMP" evidence="2">
    <location>
        <begin position="329"/>
        <end position="384"/>
    </location>
</feature>
<dbReference type="Gene3D" id="3.30.70.1230">
    <property type="entry name" value="Nucleotide cyclase"/>
    <property type="match status" value="1"/>
</dbReference>
<dbReference type="SUPFAM" id="SSF55073">
    <property type="entry name" value="Nucleotide cyclase"/>
    <property type="match status" value="1"/>
</dbReference>
<dbReference type="GO" id="GO:0006171">
    <property type="term" value="P:cAMP biosynthetic process"/>
    <property type="evidence" value="ECO:0007669"/>
    <property type="project" value="TreeGrafter"/>
</dbReference>
<dbReference type="InterPro" id="IPR003660">
    <property type="entry name" value="HAMP_dom"/>
</dbReference>
<name>A0A9W6GT61_9HYPH</name>
<evidence type="ECO:0000259" key="1">
    <source>
        <dbReference type="PROSITE" id="PS50125"/>
    </source>
</evidence>
<dbReference type="Proteomes" id="UP001144323">
    <property type="component" value="Unassembled WGS sequence"/>
</dbReference>
<dbReference type="CDD" id="cd07302">
    <property type="entry name" value="CHD"/>
    <property type="match status" value="1"/>
</dbReference>
<dbReference type="SMART" id="SM00044">
    <property type="entry name" value="CYCc"/>
    <property type="match status" value="1"/>
</dbReference>
<dbReference type="PROSITE" id="PS50125">
    <property type="entry name" value="GUANYLATE_CYCLASE_2"/>
    <property type="match status" value="1"/>
</dbReference>
<dbReference type="PROSITE" id="PS50885">
    <property type="entry name" value="HAMP"/>
    <property type="match status" value="1"/>
</dbReference>
<feature type="domain" description="Guanylate cyclase" evidence="1">
    <location>
        <begin position="440"/>
        <end position="575"/>
    </location>
</feature>
<keyword evidence="4" id="KW-1185">Reference proteome</keyword>